<accession>A0A223LIW3</accession>
<sequence>MRPVPFRDWKLLMDNTTSTETQDINFGKEIAKAFAVGTAMSAATTVGFLAVGFAYAKYLEKKEAKKAKKNAKTEN</sequence>
<keyword evidence="1" id="KW-0472">Membrane</keyword>
<dbReference type="EMBL" id="MF467948">
    <property type="protein sequence ID" value="ASU03951.1"/>
    <property type="molecule type" value="Genomic_DNA"/>
</dbReference>
<keyword evidence="1" id="KW-0812">Transmembrane</keyword>
<organism evidence="2 3">
    <name type="scientific">Streptomyces phage DrGrey</name>
    <dbReference type="NCBI Taxonomy" id="2024284"/>
    <lineage>
        <taxon>Viruses</taxon>
        <taxon>Duplodnaviria</taxon>
        <taxon>Heunggongvirae</taxon>
        <taxon>Uroviricota</taxon>
        <taxon>Caudoviricetes</taxon>
        <taxon>Rimavirus</taxon>
        <taxon>Rimavirus drgrey</taxon>
    </lineage>
</organism>
<gene>
    <name evidence="2" type="ORF">SEA_DRGREY_38</name>
</gene>
<reference evidence="2 3" key="1">
    <citation type="submission" date="2017-07" db="EMBL/GenBank/DDBJ databases">
        <authorList>
            <person name="Shaffer M.A."/>
            <person name="Abrahamson P.A."/>
            <person name="Bills J.L."/>
            <person name="Cantu C."/>
            <person name="Miller S.E."/>
            <person name="Nayek S."/>
            <person name="Suri N."/>
            <person name="Layton S.R."/>
            <person name="Hughes L.E."/>
            <person name="Garlena R.A."/>
            <person name="Russell D.A."/>
            <person name="Pope W.H."/>
            <person name="Jacobs-Sera D."/>
            <person name="Hendrix R.W."/>
            <person name="Hatfull G.F."/>
        </authorList>
    </citation>
    <scope>NUCLEOTIDE SEQUENCE [LARGE SCALE GENOMIC DNA]</scope>
</reference>
<feature type="transmembrane region" description="Helical" evidence="1">
    <location>
        <begin position="33"/>
        <end position="56"/>
    </location>
</feature>
<dbReference type="Proteomes" id="UP000226383">
    <property type="component" value="Segment"/>
</dbReference>
<evidence type="ECO:0000313" key="3">
    <source>
        <dbReference type="Proteomes" id="UP000226383"/>
    </source>
</evidence>
<evidence type="ECO:0000256" key="1">
    <source>
        <dbReference type="SAM" id="Phobius"/>
    </source>
</evidence>
<proteinExistence type="predicted"/>
<keyword evidence="1" id="KW-1133">Transmembrane helix</keyword>
<protein>
    <submittedName>
        <fullName evidence="2">Uncharacterized protein</fullName>
    </submittedName>
</protein>
<keyword evidence="3" id="KW-1185">Reference proteome</keyword>
<evidence type="ECO:0000313" key="2">
    <source>
        <dbReference type="EMBL" id="ASU03951.1"/>
    </source>
</evidence>
<dbReference type="OrthoDB" id="40292at10239"/>
<name>A0A223LIW3_9CAUD</name>